<comment type="caution">
    <text evidence="2">The sequence shown here is derived from an EMBL/GenBank/DDBJ whole genome shotgun (WGS) entry which is preliminary data.</text>
</comment>
<feature type="region of interest" description="Disordered" evidence="1">
    <location>
        <begin position="145"/>
        <end position="193"/>
    </location>
</feature>
<feature type="region of interest" description="Disordered" evidence="1">
    <location>
        <begin position="1"/>
        <end position="68"/>
    </location>
</feature>
<evidence type="ECO:0000313" key="2">
    <source>
        <dbReference type="EMBL" id="CAD6196974.1"/>
    </source>
</evidence>
<dbReference type="AlphaFoldDB" id="A0A8S1HJY0"/>
<dbReference type="Proteomes" id="UP000835052">
    <property type="component" value="Unassembled WGS sequence"/>
</dbReference>
<evidence type="ECO:0000256" key="1">
    <source>
        <dbReference type="SAM" id="MobiDB-lite"/>
    </source>
</evidence>
<organism evidence="2 3">
    <name type="scientific">Caenorhabditis auriculariae</name>
    <dbReference type="NCBI Taxonomy" id="2777116"/>
    <lineage>
        <taxon>Eukaryota</taxon>
        <taxon>Metazoa</taxon>
        <taxon>Ecdysozoa</taxon>
        <taxon>Nematoda</taxon>
        <taxon>Chromadorea</taxon>
        <taxon>Rhabditida</taxon>
        <taxon>Rhabditina</taxon>
        <taxon>Rhabditomorpha</taxon>
        <taxon>Rhabditoidea</taxon>
        <taxon>Rhabditidae</taxon>
        <taxon>Peloderinae</taxon>
        <taxon>Caenorhabditis</taxon>
    </lineage>
</organism>
<feature type="compositionally biased region" description="Polar residues" evidence="1">
    <location>
        <begin position="182"/>
        <end position="193"/>
    </location>
</feature>
<keyword evidence="3" id="KW-1185">Reference proteome</keyword>
<protein>
    <submittedName>
        <fullName evidence="2">Uncharacterized protein</fullName>
    </submittedName>
</protein>
<feature type="compositionally biased region" description="Basic and acidic residues" evidence="1">
    <location>
        <begin position="52"/>
        <end position="68"/>
    </location>
</feature>
<feature type="compositionally biased region" description="Basic and acidic residues" evidence="1">
    <location>
        <begin position="1"/>
        <end position="43"/>
    </location>
</feature>
<dbReference type="EMBL" id="CAJGYM010000083">
    <property type="protein sequence ID" value="CAD6196974.1"/>
    <property type="molecule type" value="Genomic_DNA"/>
</dbReference>
<sequence>MRKGPGDSDYSSERSYIRTKGEDPEKTKQKKGEKPAKEQDYKKSKVRRILSQRREEVSPKTAVSERPEAQCVGLSEDLGDIILLPSPNLSLMRENKRRARESVCDVGSPEIDCRTSEDSLYNVPSVAIDNATTMKSVRIVGTPFPYAHDDERPTVKSSSDFPLKIPRPSEYSSETLQDRSCYMNSDALTSSSK</sequence>
<proteinExistence type="predicted"/>
<name>A0A8S1HJY0_9PELO</name>
<gene>
    <name evidence="2" type="ORF">CAUJ_LOCUS12885</name>
</gene>
<reference evidence="2" key="1">
    <citation type="submission" date="2020-10" db="EMBL/GenBank/DDBJ databases">
        <authorList>
            <person name="Kikuchi T."/>
        </authorList>
    </citation>
    <scope>NUCLEOTIDE SEQUENCE</scope>
    <source>
        <strain evidence="2">NKZ352</strain>
    </source>
</reference>
<accession>A0A8S1HJY0</accession>
<evidence type="ECO:0000313" key="3">
    <source>
        <dbReference type="Proteomes" id="UP000835052"/>
    </source>
</evidence>